<feature type="region of interest" description="Disordered" evidence="1">
    <location>
        <begin position="381"/>
        <end position="476"/>
    </location>
</feature>
<evidence type="ECO:0000313" key="3">
    <source>
        <dbReference type="EMBL" id="TRY61233.1"/>
    </source>
</evidence>
<dbReference type="EMBL" id="VCGU01000459">
    <property type="protein sequence ID" value="TRY61233.1"/>
    <property type="molecule type" value="Genomic_DNA"/>
</dbReference>
<feature type="compositionally biased region" description="Basic and acidic residues" evidence="1">
    <location>
        <begin position="454"/>
        <end position="476"/>
    </location>
</feature>
<protein>
    <submittedName>
        <fullName evidence="3">Uncharacterized protein</fullName>
    </submittedName>
</protein>
<evidence type="ECO:0000256" key="1">
    <source>
        <dbReference type="SAM" id="MobiDB-lite"/>
    </source>
</evidence>
<proteinExistence type="predicted"/>
<feature type="signal peptide" evidence="2">
    <location>
        <begin position="1"/>
        <end position="22"/>
    </location>
</feature>
<feature type="region of interest" description="Disordered" evidence="1">
    <location>
        <begin position="302"/>
        <end position="363"/>
    </location>
</feature>
<sequence>MNQAAVLGGVLVLATALLVAIAASYSTKQDSKKPKKKSIQSDRSENGAKPFQQVEDEVPKASPKPAESDLPPKDLGGPKEGSKANDNDDVQQPTTPTPSDYYPQYNDNEEVSFAVIVEEENDKSHLEVNKQSLVEAFDPEMAEPLKSELEKARSTVGDFIERAKARESQIKEDLSQVSNNVTDQIEAIADQVSKDVADKAEAVTEQAEDCIADTQPVVENRLQQAQESFVETVEHGKEVVMDVIEGAKQYVSEVTEAVQDQLGSSDEEVLIPVVEDVVSSSRKSGDFSQIFDLKPPFKSVEEQTLEALSSQMEQEDQKGEDLVDNLSADSSRETTPASQPTSTWDRNVEEQSAQGEYTYVRPKEDIEASFNEKDQVMEVKAKLELGASNSQDKQDSVKEDRAEDEESEYEYEYEEEEEDTEGGQTDSKSDFSSFERIRHSTSLEESEYSNVSFKDGEEKPTTVHDDSAHNQPHETQ</sequence>
<evidence type="ECO:0000313" key="4">
    <source>
        <dbReference type="Proteomes" id="UP000318571"/>
    </source>
</evidence>
<feature type="compositionally biased region" description="Basic and acidic residues" evidence="1">
    <location>
        <begin position="392"/>
        <end position="401"/>
    </location>
</feature>
<evidence type="ECO:0000256" key="2">
    <source>
        <dbReference type="SAM" id="SignalP"/>
    </source>
</evidence>
<feature type="compositionally biased region" description="Basic and acidic residues" evidence="1">
    <location>
        <begin position="66"/>
        <end position="86"/>
    </location>
</feature>
<dbReference type="SUPFAM" id="SSF47162">
    <property type="entry name" value="Apolipoprotein"/>
    <property type="match status" value="1"/>
</dbReference>
<dbReference type="AlphaFoldDB" id="A0A553N756"/>
<feature type="compositionally biased region" description="Basic and acidic residues" evidence="1">
    <location>
        <begin position="427"/>
        <end position="442"/>
    </location>
</feature>
<keyword evidence="4" id="KW-1185">Reference proteome</keyword>
<dbReference type="Gene3D" id="1.20.120.20">
    <property type="entry name" value="Apolipoprotein"/>
    <property type="match status" value="1"/>
</dbReference>
<comment type="caution">
    <text evidence="3">The sequence shown here is derived from an EMBL/GenBank/DDBJ whole genome shotgun (WGS) entry which is preliminary data.</text>
</comment>
<dbReference type="Proteomes" id="UP000318571">
    <property type="component" value="Chromosome 8"/>
</dbReference>
<organism evidence="3 4">
    <name type="scientific">Tigriopus californicus</name>
    <name type="common">Marine copepod</name>
    <dbReference type="NCBI Taxonomy" id="6832"/>
    <lineage>
        <taxon>Eukaryota</taxon>
        <taxon>Metazoa</taxon>
        <taxon>Ecdysozoa</taxon>
        <taxon>Arthropoda</taxon>
        <taxon>Crustacea</taxon>
        <taxon>Multicrustacea</taxon>
        <taxon>Hexanauplia</taxon>
        <taxon>Copepoda</taxon>
        <taxon>Harpacticoida</taxon>
        <taxon>Harpacticidae</taxon>
        <taxon>Tigriopus</taxon>
    </lineage>
</organism>
<gene>
    <name evidence="3" type="ORF">TCAL_03207</name>
</gene>
<reference evidence="3 4" key="1">
    <citation type="journal article" date="2018" name="Nat. Ecol. Evol.">
        <title>Genomic signatures of mitonuclear coevolution across populations of Tigriopus californicus.</title>
        <authorList>
            <person name="Barreto F.S."/>
            <person name="Watson E.T."/>
            <person name="Lima T.G."/>
            <person name="Willett C.S."/>
            <person name="Edmands S."/>
            <person name="Li W."/>
            <person name="Burton R.S."/>
        </authorList>
    </citation>
    <scope>NUCLEOTIDE SEQUENCE [LARGE SCALE GENOMIC DNA]</scope>
    <source>
        <strain evidence="3 4">San Diego</strain>
    </source>
</reference>
<feature type="compositionally biased region" description="Acidic residues" evidence="1">
    <location>
        <begin position="402"/>
        <end position="421"/>
    </location>
</feature>
<keyword evidence="2" id="KW-0732">Signal</keyword>
<name>A0A553N756_TIGCA</name>
<feature type="region of interest" description="Disordered" evidence="1">
    <location>
        <begin position="25"/>
        <end position="108"/>
    </location>
</feature>
<feature type="chain" id="PRO_5022089665" evidence="2">
    <location>
        <begin position="23"/>
        <end position="476"/>
    </location>
</feature>
<accession>A0A553N756</accession>
<feature type="compositionally biased region" description="Polar residues" evidence="1">
    <location>
        <begin position="327"/>
        <end position="355"/>
    </location>
</feature>